<organism evidence="6 7">
    <name type="scientific">Heliomicrobium undosum</name>
    <dbReference type="NCBI Taxonomy" id="121734"/>
    <lineage>
        <taxon>Bacteria</taxon>
        <taxon>Bacillati</taxon>
        <taxon>Bacillota</taxon>
        <taxon>Clostridia</taxon>
        <taxon>Eubacteriales</taxon>
        <taxon>Heliobacteriaceae</taxon>
        <taxon>Heliomicrobium</taxon>
    </lineage>
</organism>
<dbReference type="InterPro" id="IPR027417">
    <property type="entry name" value="P-loop_NTPase"/>
</dbReference>
<dbReference type="InterPro" id="IPR003593">
    <property type="entry name" value="AAA+_ATPase"/>
</dbReference>
<dbReference type="Pfam" id="PF00005">
    <property type="entry name" value="ABC_tran"/>
    <property type="match status" value="1"/>
</dbReference>
<evidence type="ECO:0000256" key="4">
    <source>
        <dbReference type="ARBA" id="ARBA00022840"/>
    </source>
</evidence>
<dbReference type="EMBL" id="WXEY01000018">
    <property type="protein sequence ID" value="MZP30708.1"/>
    <property type="molecule type" value="Genomic_DNA"/>
</dbReference>
<dbReference type="PANTHER" id="PTHR43335">
    <property type="entry name" value="ABC TRANSPORTER, ATP-BINDING PROTEIN"/>
    <property type="match status" value="1"/>
</dbReference>
<evidence type="ECO:0000256" key="1">
    <source>
        <dbReference type="ARBA" id="ARBA00005417"/>
    </source>
</evidence>
<dbReference type="PANTHER" id="PTHR43335:SF4">
    <property type="entry name" value="ABC TRANSPORTER, ATP-BINDING PROTEIN"/>
    <property type="match status" value="1"/>
</dbReference>
<keyword evidence="4 6" id="KW-0067">ATP-binding</keyword>
<sequence length="241" mass="25969">MQKPIAQIRRIKKKISDRTIIDDFSLDIYPGQVLGLLGPNGAGKTTLIKMILGLMAPTQGEIRIGGSCIQRNFTAAITNVGAIVETPALYGYLSGYQNLLHYARMAGGIGHERIRTVTAQVGLEGRIHDKVGTYSLGMRQRLGLAQALLHNPALLILDEPTNGLDPAGIRDLRNHLRQLAHEEGVAVMVSSHLLSEMELICDRVAIIQQGKLIQALNVDATAKGALEAAFLAMTEGDGTCN</sequence>
<keyword evidence="3" id="KW-0547">Nucleotide-binding</keyword>
<comment type="caution">
    <text evidence="6">The sequence shown here is derived from an EMBL/GenBank/DDBJ whole genome shotgun (WGS) entry which is preliminary data.</text>
</comment>
<accession>A0A845LAJ0</accession>
<comment type="similarity">
    <text evidence="1">Belongs to the ABC transporter superfamily.</text>
</comment>
<dbReference type="SMART" id="SM00382">
    <property type="entry name" value="AAA"/>
    <property type="match status" value="1"/>
</dbReference>
<keyword evidence="2" id="KW-0813">Transport</keyword>
<keyword evidence="7" id="KW-1185">Reference proteome</keyword>
<dbReference type="InterPro" id="IPR017871">
    <property type="entry name" value="ABC_transporter-like_CS"/>
</dbReference>
<feature type="domain" description="ABC transporter" evidence="5">
    <location>
        <begin position="6"/>
        <end position="234"/>
    </location>
</feature>
<evidence type="ECO:0000256" key="2">
    <source>
        <dbReference type="ARBA" id="ARBA00022448"/>
    </source>
</evidence>
<evidence type="ECO:0000256" key="3">
    <source>
        <dbReference type="ARBA" id="ARBA00022741"/>
    </source>
</evidence>
<evidence type="ECO:0000313" key="7">
    <source>
        <dbReference type="Proteomes" id="UP000463470"/>
    </source>
</evidence>
<gene>
    <name evidence="6" type="ORF">GTO91_13395</name>
</gene>
<dbReference type="Gene3D" id="3.40.50.300">
    <property type="entry name" value="P-loop containing nucleotide triphosphate hydrolases"/>
    <property type="match status" value="1"/>
</dbReference>
<dbReference type="InterPro" id="IPR003439">
    <property type="entry name" value="ABC_transporter-like_ATP-bd"/>
</dbReference>
<dbReference type="Proteomes" id="UP000463470">
    <property type="component" value="Unassembled WGS sequence"/>
</dbReference>
<dbReference type="PROSITE" id="PS50893">
    <property type="entry name" value="ABC_TRANSPORTER_2"/>
    <property type="match status" value="1"/>
</dbReference>
<evidence type="ECO:0000259" key="5">
    <source>
        <dbReference type="PROSITE" id="PS50893"/>
    </source>
</evidence>
<dbReference type="SUPFAM" id="SSF52540">
    <property type="entry name" value="P-loop containing nucleoside triphosphate hydrolases"/>
    <property type="match status" value="1"/>
</dbReference>
<proteinExistence type="inferred from homology"/>
<dbReference type="RefSeq" id="WP_161259234.1">
    <property type="nucleotide sequence ID" value="NZ_WXEY01000018.1"/>
</dbReference>
<dbReference type="OrthoDB" id="9809205at2"/>
<dbReference type="AlphaFoldDB" id="A0A845LAJ0"/>
<evidence type="ECO:0000313" key="6">
    <source>
        <dbReference type="EMBL" id="MZP30708.1"/>
    </source>
</evidence>
<dbReference type="GO" id="GO:0016887">
    <property type="term" value="F:ATP hydrolysis activity"/>
    <property type="evidence" value="ECO:0007669"/>
    <property type="project" value="InterPro"/>
</dbReference>
<dbReference type="GO" id="GO:0005524">
    <property type="term" value="F:ATP binding"/>
    <property type="evidence" value="ECO:0007669"/>
    <property type="project" value="UniProtKB-KW"/>
</dbReference>
<dbReference type="PROSITE" id="PS00211">
    <property type="entry name" value="ABC_TRANSPORTER_1"/>
    <property type="match status" value="1"/>
</dbReference>
<protein>
    <submittedName>
        <fullName evidence="6">ATP-binding cassette domain-containing protein</fullName>
    </submittedName>
</protein>
<name>A0A845LAJ0_9FIRM</name>
<reference evidence="6 7" key="1">
    <citation type="submission" date="2020-01" db="EMBL/GenBank/DDBJ databases">
        <title>Whole-genome sequence of Heliobacterium undosum DSM 13378.</title>
        <authorList>
            <person name="Kyndt J.A."/>
            <person name="Meyer T.E."/>
        </authorList>
    </citation>
    <scope>NUCLEOTIDE SEQUENCE [LARGE SCALE GENOMIC DNA]</scope>
    <source>
        <strain evidence="6 7">DSM 13378</strain>
    </source>
</reference>